<evidence type="ECO:0000313" key="5">
    <source>
        <dbReference type="EMBL" id="CPR14068.1"/>
    </source>
</evidence>
<dbReference type="SUPFAM" id="SSF53474">
    <property type="entry name" value="alpha/beta-Hydrolases"/>
    <property type="match status" value="1"/>
</dbReference>
<dbReference type="Pfam" id="PF12697">
    <property type="entry name" value="Abhydrolase_6"/>
    <property type="match status" value="1"/>
</dbReference>
<dbReference type="AlphaFoldDB" id="A0A0G4JQC6"/>
<dbReference type="OrthoDB" id="192696at2"/>
<accession>A0A0G4JQC6</accession>
<dbReference type="PANTHER" id="PTHR10272:SF0">
    <property type="entry name" value="PLATELET-ACTIVATING FACTOR ACETYLHYDROLASE"/>
    <property type="match status" value="1"/>
</dbReference>
<dbReference type="EMBL" id="CGIG01000001">
    <property type="protein sequence ID" value="CPR14068.1"/>
    <property type="molecule type" value="Genomic_DNA"/>
</dbReference>
<dbReference type="GO" id="GO:0003847">
    <property type="term" value="F:1-alkyl-2-acetylglycerophosphocholine esterase activity"/>
    <property type="evidence" value="ECO:0007669"/>
    <property type="project" value="TreeGrafter"/>
</dbReference>
<feature type="domain" description="AB hydrolase-1" evidence="4">
    <location>
        <begin position="82"/>
        <end position="263"/>
    </location>
</feature>
<keyword evidence="5" id="KW-0449">Lipoprotein</keyword>
<proteinExistence type="predicted"/>
<evidence type="ECO:0000313" key="6">
    <source>
        <dbReference type="Proteomes" id="UP000044377"/>
    </source>
</evidence>
<dbReference type="InterPro" id="IPR029058">
    <property type="entry name" value="AB_hydrolase_fold"/>
</dbReference>
<sequence length="346" mass="37073">MKSAFGIFMWGCLVCFPLLAFSSVGYRHLDVADEKNGRPLSVAVLYPTPAAGETASLGENPAFFGVPVIKQARPQDGVHPLVILSHGYGGNWRNQLWLAYELAQRGYVVAAPNHPGTTSNDMQPATAAKLWLRPDDVSRVITALQADLAIAGNTASDRIAVIGHSLGGWMALAIAGARFDVDRFETDCLTQKQLASCKTYQAIGAGKDDASRARLNQSARDERVSAVVSLDLGLARGFTPESLAAVTIPVLVVAAGVPDPALPASLESQYLMKFLPGKTSQYWEIANATHFSFMQLCKPGAVDLINASEPGEGIICMDGATGSREAIHTALFEKISGFLTQTWRRK</sequence>
<evidence type="ECO:0000256" key="3">
    <source>
        <dbReference type="ARBA" id="ARBA00023098"/>
    </source>
</evidence>
<dbReference type="InterPro" id="IPR016986">
    <property type="entry name" value="UCP031982_abhydr"/>
</dbReference>
<name>A0A0G4JQC6_9GAMM</name>
<dbReference type="Proteomes" id="UP000044377">
    <property type="component" value="Unassembled WGS sequence"/>
</dbReference>
<evidence type="ECO:0000256" key="2">
    <source>
        <dbReference type="ARBA" id="ARBA00022963"/>
    </source>
</evidence>
<keyword evidence="3" id="KW-0443">Lipid metabolism</keyword>
<keyword evidence="6" id="KW-1185">Reference proteome</keyword>
<dbReference type="InterPro" id="IPR000073">
    <property type="entry name" value="AB_hydrolase_1"/>
</dbReference>
<dbReference type="GO" id="GO:0016042">
    <property type="term" value="P:lipid catabolic process"/>
    <property type="evidence" value="ECO:0007669"/>
    <property type="project" value="UniProtKB-KW"/>
</dbReference>
<dbReference type="PIRSF" id="PIRSF031982">
    <property type="entry name" value="UCP031982_abhydr"/>
    <property type="match status" value="1"/>
</dbReference>
<organism evidence="5 6">
    <name type="scientific">Brenneria goodwinii</name>
    <dbReference type="NCBI Taxonomy" id="1109412"/>
    <lineage>
        <taxon>Bacteria</taxon>
        <taxon>Pseudomonadati</taxon>
        <taxon>Pseudomonadota</taxon>
        <taxon>Gammaproteobacteria</taxon>
        <taxon>Enterobacterales</taxon>
        <taxon>Pectobacteriaceae</taxon>
        <taxon>Brenneria</taxon>
    </lineage>
</organism>
<gene>
    <name evidence="5" type="ORF">BN1221_00474c</name>
</gene>
<keyword evidence="2" id="KW-0442">Lipid degradation</keyword>
<dbReference type="RefSeq" id="WP_048635952.1">
    <property type="nucleotide sequence ID" value="NZ_CGIG01000001.1"/>
</dbReference>
<protein>
    <submittedName>
        <fullName evidence="5">Probable lipoprotein signal peptide</fullName>
    </submittedName>
</protein>
<dbReference type="PANTHER" id="PTHR10272">
    <property type="entry name" value="PLATELET-ACTIVATING FACTOR ACETYLHYDROLASE"/>
    <property type="match status" value="1"/>
</dbReference>
<evidence type="ECO:0000259" key="4">
    <source>
        <dbReference type="Pfam" id="PF12697"/>
    </source>
</evidence>
<dbReference type="Gene3D" id="3.40.50.1820">
    <property type="entry name" value="alpha/beta hydrolase"/>
    <property type="match status" value="1"/>
</dbReference>
<reference evidence="6" key="1">
    <citation type="submission" date="2015-01" db="EMBL/GenBank/DDBJ databases">
        <authorList>
            <person name="Paterson Steve"/>
        </authorList>
    </citation>
    <scope>NUCLEOTIDE SEQUENCE [LARGE SCALE GENOMIC DNA]</scope>
    <source>
        <strain evidence="6">OBR1</strain>
    </source>
</reference>
<evidence type="ECO:0000256" key="1">
    <source>
        <dbReference type="ARBA" id="ARBA00022801"/>
    </source>
</evidence>
<keyword evidence="1" id="KW-0378">Hydrolase</keyword>